<evidence type="ECO:0000313" key="2">
    <source>
        <dbReference type="EMBL" id="OKH37661.1"/>
    </source>
</evidence>
<dbReference type="RefSeq" id="WP_073593948.1">
    <property type="nucleotide sequence ID" value="NZ_MRCE01000011.1"/>
</dbReference>
<dbReference type="Proteomes" id="UP000185860">
    <property type="component" value="Unassembled WGS sequence"/>
</dbReference>
<dbReference type="STRING" id="454136.NIES2119_13230"/>
<sequence>MQKLISNSFFCLLILVAIVPKAQSETINPESESKKAVSSPSIMQRITPFQLVSLAYQGNLNNHGIPSYGALITAYQSGRISAIDIVQLAVNSNRLTQDVLSDRGYLNAVEDELRSLSKG</sequence>
<accession>A0A1U7IKI0</accession>
<evidence type="ECO:0000256" key="1">
    <source>
        <dbReference type="SAM" id="SignalP"/>
    </source>
</evidence>
<dbReference type="EMBL" id="MRCE01000011">
    <property type="protein sequence ID" value="OKH37661.1"/>
    <property type="molecule type" value="Genomic_DNA"/>
</dbReference>
<reference evidence="2 3" key="1">
    <citation type="submission" date="2016-11" db="EMBL/GenBank/DDBJ databases">
        <title>Draft Genome Sequences of Nine Cyanobacterial Strains from Diverse Habitats.</title>
        <authorList>
            <person name="Zhu T."/>
            <person name="Hou S."/>
            <person name="Lu X."/>
            <person name="Hess W.R."/>
        </authorList>
    </citation>
    <scope>NUCLEOTIDE SEQUENCE [LARGE SCALE GENOMIC DNA]</scope>
    <source>
        <strain evidence="2 3">IAM M-71</strain>
    </source>
</reference>
<proteinExistence type="predicted"/>
<dbReference type="AlphaFoldDB" id="A0A1U7IKI0"/>
<feature type="chain" id="PRO_5010539746" evidence="1">
    <location>
        <begin position="23"/>
        <end position="119"/>
    </location>
</feature>
<keyword evidence="1" id="KW-0732">Signal</keyword>
<dbReference type="OrthoDB" id="514474at2"/>
<name>A0A1U7IKI0_9CYAN</name>
<gene>
    <name evidence="2" type="ORF">NIES2119_13230</name>
</gene>
<protein>
    <submittedName>
        <fullName evidence="2">Uncharacterized protein</fullName>
    </submittedName>
</protein>
<feature type="signal peptide" evidence="1">
    <location>
        <begin position="1"/>
        <end position="22"/>
    </location>
</feature>
<comment type="caution">
    <text evidence="2">The sequence shown here is derived from an EMBL/GenBank/DDBJ whole genome shotgun (WGS) entry which is preliminary data.</text>
</comment>
<evidence type="ECO:0000313" key="3">
    <source>
        <dbReference type="Proteomes" id="UP000185860"/>
    </source>
</evidence>
<organism evidence="2 3">
    <name type="scientific">[Phormidium ambiguum] IAM M-71</name>
    <dbReference type="NCBI Taxonomy" id="454136"/>
    <lineage>
        <taxon>Bacteria</taxon>
        <taxon>Bacillati</taxon>
        <taxon>Cyanobacteriota</taxon>
        <taxon>Cyanophyceae</taxon>
        <taxon>Oscillatoriophycideae</taxon>
        <taxon>Aerosakkonematales</taxon>
        <taxon>Aerosakkonemataceae</taxon>
        <taxon>Floridanema</taxon>
    </lineage>
</organism>